<dbReference type="Pfam" id="PF08238">
    <property type="entry name" value="Sel1"/>
    <property type="match status" value="3"/>
</dbReference>
<keyword evidence="7" id="KW-1185">Reference proteome</keyword>
<dbReference type="PANTHER" id="PTHR44329:SF288">
    <property type="entry name" value="MITOGEN-ACTIVATED PROTEIN KINASE KINASE KINASE 20"/>
    <property type="match status" value="1"/>
</dbReference>
<sequence length="646" mass="73544">MNSNILEAGAMSVDIGISGIQESYTNLPKYIEVALEVGKIINHTAIAVLTGNIAFLVDDIVSYAFAAKHCKSECRRLAEQIKISSESARDLLEQLDQKPKEIEDKSFISALKSFAIVLEDARSVIKQHAVGRYGLKIFYAKKFAGEFLSMEERLDQACQRLNFAINVRHYVDNKEIVARQNSWREADRKAFEEINHSVKEALAELKRNESSQTTVSETLLDDVRIPYSHFTDVKKFKTDRMHLAIYNTADEERNVKNIEVLIKVTQARENNIDHKRRLAQEVFYLQRLAPSSNIINLIGITALRGGYMGLVLEYCANGDLKTFIANQKLHADWGLKRAIALGIIQGNENVLLDKFCEPKITNFRKARLDEATTQFQINTFEEQMRWDAPERLQDDAVKFSKACDVFSFGIVLYEIITETYPWAGYSLDDVYTARRGGKTLELPSSTPSVVSVIYVKCTETTPRCRFKAKQIIEHLEDIRPEDLDSTAGAVPNKILTRANAYHAAQQYEESFGLYMSIANESREAMFRIGSYYFFGKHVKIDRDRAKEYLERAAQGDDGNGDAIDMLGYMYLTGEGMPAKDRVKAVEYFKKAVEMEIPHGMYHLGICYMKGIKLRKNETRAKELIMRAVKLGVEEAVKFAHSQHWDS</sequence>
<evidence type="ECO:0000256" key="1">
    <source>
        <dbReference type="ARBA" id="ARBA00022679"/>
    </source>
</evidence>
<dbReference type="Gene3D" id="1.25.40.10">
    <property type="entry name" value="Tetratricopeptide repeat domain"/>
    <property type="match status" value="1"/>
</dbReference>
<dbReference type="Gene3D" id="1.10.510.10">
    <property type="entry name" value="Transferase(Phosphotransferase) domain 1"/>
    <property type="match status" value="2"/>
</dbReference>
<evidence type="ECO:0000256" key="3">
    <source>
        <dbReference type="ARBA" id="ARBA00022777"/>
    </source>
</evidence>
<comment type="caution">
    <text evidence="6">The sequence shown here is derived from an EMBL/GenBank/DDBJ whole genome shotgun (WGS) entry which is preliminary data.</text>
</comment>
<dbReference type="GO" id="GO:0007166">
    <property type="term" value="P:cell surface receptor signaling pathway"/>
    <property type="evidence" value="ECO:0007669"/>
    <property type="project" value="InterPro"/>
</dbReference>
<protein>
    <submittedName>
        <fullName evidence="6">6236_t:CDS:1</fullName>
    </submittedName>
</protein>
<keyword evidence="3" id="KW-0418">Kinase</keyword>
<dbReference type="SUPFAM" id="SSF81901">
    <property type="entry name" value="HCP-like"/>
    <property type="match status" value="1"/>
</dbReference>
<feature type="domain" description="Protein kinase" evidence="5">
    <location>
        <begin position="227"/>
        <end position="477"/>
    </location>
</feature>
<dbReference type="InterPro" id="IPR011990">
    <property type="entry name" value="TPR-like_helical_dom_sf"/>
</dbReference>
<dbReference type="InterPro" id="IPR006597">
    <property type="entry name" value="Sel1-like"/>
</dbReference>
<evidence type="ECO:0000259" key="5">
    <source>
        <dbReference type="PROSITE" id="PS50011"/>
    </source>
</evidence>
<dbReference type="InterPro" id="IPR054000">
    <property type="entry name" value="MLKL_N"/>
</dbReference>
<evidence type="ECO:0000256" key="4">
    <source>
        <dbReference type="ARBA" id="ARBA00022840"/>
    </source>
</evidence>
<accession>A0A9N9B2R8</accession>
<dbReference type="Proteomes" id="UP000789739">
    <property type="component" value="Unassembled WGS sequence"/>
</dbReference>
<proteinExistence type="predicted"/>
<dbReference type="PANTHER" id="PTHR44329">
    <property type="entry name" value="SERINE/THREONINE-PROTEIN KINASE TNNI3K-RELATED"/>
    <property type="match status" value="1"/>
</dbReference>
<keyword evidence="1" id="KW-0808">Transferase</keyword>
<dbReference type="InterPro" id="IPR036537">
    <property type="entry name" value="Adaptor_Cbl_N_dom_sf"/>
</dbReference>
<dbReference type="SUPFAM" id="SSF56112">
    <property type="entry name" value="Protein kinase-like (PK-like)"/>
    <property type="match status" value="1"/>
</dbReference>
<dbReference type="InterPro" id="IPR051681">
    <property type="entry name" value="Ser/Thr_Kinases-Pseudokinases"/>
</dbReference>
<dbReference type="AlphaFoldDB" id="A0A9N9B2R8"/>
<dbReference type="Pfam" id="PF07714">
    <property type="entry name" value="PK_Tyr_Ser-Thr"/>
    <property type="match status" value="1"/>
</dbReference>
<dbReference type="OrthoDB" id="4062651at2759"/>
<dbReference type="GO" id="GO:0004674">
    <property type="term" value="F:protein serine/threonine kinase activity"/>
    <property type="evidence" value="ECO:0007669"/>
    <property type="project" value="TreeGrafter"/>
</dbReference>
<evidence type="ECO:0000256" key="2">
    <source>
        <dbReference type="ARBA" id="ARBA00022741"/>
    </source>
</evidence>
<organism evidence="6 7">
    <name type="scientific">Paraglomus brasilianum</name>
    <dbReference type="NCBI Taxonomy" id="144538"/>
    <lineage>
        <taxon>Eukaryota</taxon>
        <taxon>Fungi</taxon>
        <taxon>Fungi incertae sedis</taxon>
        <taxon>Mucoromycota</taxon>
        <taxon>Glomeromycotina</taxon>
        <taxon>Glomeromycetes</taxon>
        <taxon>Paraglomerales</taxon>
        <taxon>Paraglomeraceae</taxon>
        <taxon>Paraglomus</taxon>
    </lineage>
</organism>
<dbReference type="PROSITE" id="PS50011">
    <property type="entry name" value="PROTEIN_KINASE_DOM"/>
    <property type="match status" value="1"/>
</dbReference>
<evidence type="ECO:0000313" key="7">
    <source>
        <dbReference type="Proteomes" id="UP000789739"/>
    </source>
</evidence>
<dbReference type="EMBL" id="CAJVPI010000573">
    <property type="protein sequence ID" value="CAG8551396.1"/>
    <property type="molecule type" value="Genomic_DNA"/>
</dbReference>
<dbReference type="InterPro" id="IPR000719">
    <property type="entry name" value="Prot_kinase_dom"/>
</dbReference>
<keyword evidence="2" id="KW-0547">Nucleotide-binding</keyword>
<keyword evidence="4" id="KW-0067">ATP-binding</keyword>
<dbReference type="Gene3D" id="1.20.930.20">
    <property type="entry name" value="Adaptor protein Cbl, N-terminal domain"/>
    <property type="match status" value="1"/>
</dbReference>
<dbReference type="InterPro" id="IPR059179">
    <property type="entry name" value="MLKL-like_MCAfunc"/>
</dbReference>
<evidence type="ECO:0000313" key="6">
    <source>
        <dbReference type="EMBL" id="CAG8551396.1"/>
    </source>
</evidence>
<dbReference type="InterPro" id="IPR001245">
    <property type="entry name" value="Ser-Thr/Tyr_kinase_cat_dom"/>
</dbReference>
<dbReference type="SMART" id="SM00671">
    <property type="entry name" value="SEL1"/>
    <property type="match status" value="3"/>
</dbReference>
<dbReference type="Pfam" id="PF22215">
    <property type="entry name" value="MLKL_N"/>
    <property type="match status" value="1"/>
</dbReference>
<dbReference type="InterPro" id="IPR011009">
    <property type="entry name" value="Kinase-like_dom_sf"/>
</dbReference>
<gene>
    <name evidence="6" type="ORF">PBRASI_LOCUS5108</name>
</gene>
<dbReference type="CDD" id="cd21037">
    <property type="entry name" value="MLKL_NTD"/>
    <property type="match status" value="1"/>
</dbReference>
<dbReference type="GO" id="GO:0005524">
    <property type="term" value="F:ATP binding"/>
    <property type="evidence" value="ECO:0007669"/>
    <property type="project" value="UniProtKB-KW"/>
</dbReference>
<reference evidence="6" key="1">
    <citation type="submission" date="2021-06" db="EMBL/GenBank/DDBJ databases">
        <authorList>
            <person name="Kallberg Y."/>
            <person name="Tangrot J."/>
            <person name="Rosling A."/>
        </authorList>
    </citation>
    <scope>NUCLEOTIDE SEQUENCE</scope>
    <source>
        <strain evidence="6">BR232B</strain>
    </source>
</reference>
<name>A0A9N9B2R8_9GLOM</name>